<feature type="region of interest" description="Disordered" evidence="1">
    <location>
        <begin position="53"/>
        <end position="132"/>
    </location>
</feature>
<reference evidence="2 3" key="1">
    <citation type="journal article" date="2024" name="Nat. Commun.">
        <title>Phylogenomics reveals the evolutionary origins of lichenization in chlorophyte algae.</title>
        <authorList>
            <person name="Puginier C."/>
            <person name="Libourel C."/>
            <person name="Otte J."/>
            <person name="Skaloud P."/>
            <person name="Haon M."/>
            <person name="Grisel S."/>
            <person name="Petersen M."/>
            <person name="Berrin J.G."/>
            <person name="Delaux P.M."/>
            <person name="Dal Grande F."/>
            <person name="Keller J."/>
        </authorList>
    </citation>
    <scope>NUCLEOTIDE SEQUENCE [LARGE SCALE GENOMIC DNA]</scope>
    <source>
        <strain evidence="2 3">SAG 2036</strain>
    </source>
</reference>
<comment type="caution">
    <text evidence="2">The sequence shown here is derived from an EMBL/GenBank/DDBJ whole genome shotgun (WGS) entry which is preliminary data.</text>
</comment>
<keyword evidence="3" id="KW-1185">Reference proteome</keyword>
<organism evidence="2 3">
    <name type="scientific">Symbiochloris irregularis</name>
    <dbReference type="NCBI Taxonomy" id="706552"/>
    <lineage>
        <taxon>Eukaryota</taxon>
        <taxon>Viridiplantae</taxon>
        <taxon>Chlorophyta</taxon>
        <taxon>core chlorophytes</taxon>
        <taxon>Trebouxiophyceae</taxon>
        <taxon>Trebouxiales</taxon>
        <taxon>Trebouxiaceae</taxon>
        <taxon>Symbiochloris</taxon>
    </lineage>
</organism>
<dbReference type="AlphaFoldDB" id="A0AAW1NP13"/>
<protein>
    <submittedName>
        <fullName evidence="2">Uncharacterized protein</fullName>
    </submittedName>
</protein>
<proteinExistence type="predicted"/>
<dbReference type="Proteomes" id="UP001465755">
    <property type="component" value="Unassembled WGS sequence"/>
</dbReference>
<evidence type="ECO:0000313" key="2">
    <source>
        <dbReference type="EMBL" id="KAK9786182.1"/>
    </source>
</evidence>
<dbReference type="EMBL" id="JALJOQ010000279">
    <property type="protein sequence ID" value="KAK9786182.1"/>
    <property type="molecule type" value="Genomic_DNA"/>
</dbReference>
<accession>A0AAW1NP13</accession>
<feature type="region of interest" description="Disordered" evidence="1">
    <location>
        <begin position="1"/>
        <end position="41"/>
    </location>
</feature>
<evidence type="ECO:0000313" key="3">
    <source>
        <dbReference type="Proteomes" id="UP001465755"/>
    </source>
</evidence>
<gene>
    <name evidence="2" type="ORF">WJX73_008506</name>
</gene>
<name>A0AAW1NP13_9CHLO</name>
<feature type="compositionally biased region" description="Polar residues" evidence="1">
    <location>
        <begin position="119"/>
        <end position="130"/>
    </location>
</feature>
<feature type="compositionally biased region" description="Polar residues" evidence="1">
    <location>
        <begin position="19"/>
        <end position="32"/>
    </location>
</feature>
<sequence length="153" mass="16100">MIQDTAEPDSSRTTDEASPLSSTPYVNGTPQEALQPPADLCTQLLRPARQDYSKPLPFIFGSPEYLQDPACGLASGSDSTTAPLVQPSADEHQGRQSDVSQGAQGNAEAEHAPPDEEATSTAVRAGSASQDDLARLLDEDDSSLFGVNELPES</sequence>
<evidence type="ECO:0000256" key="1">
    <source>
        <dbReference type="SAM" id="MobiDB-lite"/>
    </source>
</evidence>